<dbReference type="OrthoDB" id="2573567at2759"/>
<evidence type="ECO:0000313" key="3">
    <source>
        <dbReference type="Proteomes" id="UP000094043"/>
    </source>
</evidence>
<dbReference type="EMBL" id="CP143787">
    <property type="protein sequence ID" value="WVN88591.1"/>
    <property type="molecule type" value="Genomic_DNA"/>
</dbReference>
<evidence type="ECO:0000256" key="1">
    <source>
        <dbReference type="SAM" id="MobiDB-lite"/>
    </source>
</evidence>
<keyword evidence="3" id="KW-1185">Reference proteome</keyword>
<feature type="compositionally biased region" description="Polar residues" evidence="1">
    <location>
        <begin position="257"/>
        <end position="267"/>
    </location>
</feature>
<feature type="compositionally biased region" description="Low complexity" evidence="1">
    <location>
        <begin position="494"/>
        <end position="511"/>
    </location>
</feature>
<feature type="compositionally biased region" description="Polar residues" evidence="1">
    <location>
        <begin position="273"/>
        <end position="299"/>
    </location>
</feature>
<dbReference type="KEGG" id="cdep:91088012"/>
<dbReference type="AlphaFoldDB" id="A0A1E3IG70"/>
<dbReference type="GeneID" id="91088012"/>
<sequence length="625" mass="69396">MFASQPSPTPQIPGKSLVPSSPSHISLHRNRLQRASSSESLAIVGLSNWRRMPTKAKSCDRSSHYRTGKSDGSQTKRLGEGMGMQGTPARRKRLASKPSIGNMSTPKDLGSRKHSQYAMSSSVTSAPPSSDILVSAEDMTSPSISTAGARTIVVRERSQCMLDETTNAEGSLFLGQHKMKAVLPILQDMTVPLNDLSIQTPKIQSPSDTTIQYREFVVPLNHSPLSPVDLNALNEASSSKSRWDLTIPLNDISQTPRVASTGLSSAGTKKISQHQSTPFRLQGTSGPPSPSDETSMNDESSVELPRVGARSCQKQQYCSDPFLPTDDSGDACSPTMSNYHEDVFTINLPLYDPLKEGSRSYREEILTLSDANSSVCHQSSENIIGPAIHQECDNFYDEALSTSNSLTSFGSQREWANTANYRYQTQREGSRPLTPIPPRRSSYMAFPTLTEKSAYLKMHKKFKHSSSNTWRDPFGFWWMCEAAQGKSPRPFIPSSPLQQSPPNLPSPLTTHSLSSRLSNQYTASTTSICDETPRVAMRGVWRGAEVLARMEGYGGQLKKTNHYTHHETDQEEAIGKKRKRATLNNTVEWDQPHFTAEFLKKRQERINHYKDIENNYKLEIEVVFG</sequence>
<dbReference type="VEuPathDB" id="FungiDB:L203_03699"/>
<reference evidence="2" key="1">
    <citation type="submission" date="2016-06" db="EMBL/GenBank/DDBJ databases">
        <authorList>
            <person name="Cuomo C."/>
            <person name="Litvintseva A."/>
            <person name="Heitman J."/>
            <person name="Chen Y."/>
            <person name="Sun S."/>
            <person name="Springer D."/>
            <person name="Dromer F."/>
            <person name="Young S."/>
            <person name="Zeng Q."/>
            <person name="Chapman S."/>
            <person name="Gujja S."/>
            <person name="Saif S."/>
            <person name="Birren B."/>
        </authorList>
    </citation>
    <scope>NUCLEOTIDE SEQUENCE</scope>
    <source>
        <strain evidence="2">CBS 7841</strain>
    </source>
</reference>
<name>A0A1E3IG70_9TREE</name>
<dbReference type="Proteomes" id="UP000094043">
    <property type="component" value="Chromosome 4"/>
</dbReference>
<proteinExistence type="predicted"/>
<feature type="region of interest" description="Disordered" evidence="1">
    <location>
        <begin position="53"/>
        <end position="115"/>
    </location>
</feature>
<dbReference type="RefSeq" id="XP_066069291.1">
    <property type="nucleotide sequence ID" value="XM_066213194.1"/>
</dbReference>
<reference evidence="2" key="2">
    <citation type="journal article" date="2022" name="Elife">
        <title>Obligate sexual reproduction of a homothallic fungus closely related to the Cryptococcus pathogenic species complex.</title>
        <authorList>
            <person name="Passer A.R."/>
            <person name="Clancey S.A."/>
            <person name="Shea T."/>
            <person name="David-Palma M."/>
            <person name="Averette A.F."/>
            <person name="Boekhout T."/>
            <person name="Porcel B.M."/>
            <person name="Nowrousian M."/>
            <person name="Cuomo C.A."/>
            <person name="Sun S."/>
            <person name="Heitman J."/>
            <person name="Coelho M.A."/>
        </authorList>
    </citation>
    <scope>NUCLEOTIDE SEQUENCE</scope>
    <source>
        <strain evidence="2">CBS 7841</strain>
    </source>
</reference>
<feature type="region of interest" description="Disordered" evidence="1">
    <location>
        <begin position="489"/>
        <end position="511"/>
    </location>
</feature>
<protein>
    <submittedName>
        <fullName evidence="2">Uncharacterized protein</fullName>
    </submittedName>
</protein>
<organism evidence="2 3">
    <name type="scientific">Cryptococcus depauperatus CBS 7841</name>
    <dbReference type="NCBI Taxonomy" id="1295531"/>
    <lineage>
        <taxon>Eukaryota</taxon>
        <taxon>Fungi</taxon>
        <taxon>Dikarya</taxon>
        <taxon>Basidiomycota</taxon>
        <taxon>Agaricomycotina</taxon>
        <taxon>Tremellomycetes</taxon>
        <taxon>Tremellales</taxon>
        <taxon>Cryptococcaceae</taxon>
        <taxon>Cryptococcus</taxon>
    </lineage>
</organism>
<reference evidence="2" key="3">
    <citation type="submission" date="2024-01" db="EMBL/GenBank/DDBJ databases">
        <authorList>
            <person name="Coelho M.A."/>
            <person name="David-Palma M."/>
            <person name="Shea T."/>
            <person name="Sun S."/>
            <person name="Cuomo C.A."/>
            <person name="Heitman J."/>
        </authorList>
    </citation>
    <scope>NUCLEOTIDE SEQUENCE</scope>
    <source>
        <strain evidence="2">CBS 7841</strain>
    </source>
</reference>
<gene>
    <name evidence="2" type="ORF">L203_103802</name>
</gene>
<evidence type="ECO:0000313" key="2">
    <source>
        <dbReference type="EMBL" id="WVN88591.1"/>
    </source>
</evidence>
<feature type="region of interest" description="Disordered" evidence="1">
    <location>
        <begin position="1"/>
        <end position="38"/>
    </location>
</feature>
<accession>A0A1E3IG70</accession>
<feature type="region of interest" description="Disordered" evidence="1">
    <location>
        <begin position="257"/>
        <end position="306"/>
    </location>
</feature>
<feature type="region of interest" description="Disordered" evidence="1">
    <location>
        <begin position="423"/>
        <end position="442"/>
    </location>
</feature>